<dbReference type="InParanoid" id="A0A0H2S4D0"/>
<feature type="region of interest" description="Disordered" evidence="1">
    <location>
        <begin position="45"/>
        <end position="65"/>
    </location>
</feature>
<keyword evidence="3" id="KW-1185">Reference proteome</keyword>
<evidence type="ECO:0000256" key="1">
    <source>
        <dbReference type="SAM" id="MobiDB-lite"/>
    </source>
</evidence>
<feature type="compositionally biased region" description="Low complexity" evidence="1">
    <location>
        <begin position="45"/>
        <end position="57"/>
    </location>
</feature>
<gene>
    <name evidence="2" type="ORF">SCHPADRAFT_899286</name>
</gene>
<dbReference type="AlphaFoldDB" id="A0A0H2S4D0"/>
<dbReference type="OrthoDB" id="3351225at2759"/>
<evidence type="ECO:0008006" key="4">
    <source>
        <dbReference type="Google" id="ProtNLM"/>
    </source>
</evidence>
<protein>
    <recommendedName>
        <fullName evidence="4">MICOS complex subunit MIC12</fullName>
    </recommendedName>
</protein>
<name>A0A0H2S4D0_9AGAM</name>
<evidence type="ECO:0000313" key="3">
    <source>
        <dbReference type="Proteomes" id="UP000053477"/>
    </source>
</evidence>
<organism evidence="2 3">
    <name type="scientific">Schizopora paradoxa</name>
    <dbReference type="NCBI Taxonomy" id="27342"/>
    <lineage>
        <taxon>Eukaryota</taxon>
        <taxon>Fungi</taxon>
        <taxon>Dikarya</taxon>
        <taxon>Basidiomycota</taxon>
        <taxon>Agaricomycotina</taxon>
        <taxon>Agaricomycetes</taxon>
        <taxon>Hymenochaetales</taxon>
        <taxon>Schizoporaceae</taxon>
        <taxon>Schizopora</taxon>
    </lineage>
</organism>
<dbReference type="Proteomes" id="UP000053477">
    <property type="component" value="Unassembled WGS sequence"/>
</dbReference>
<sequence>MSRLIGTVSGALVAGGVYYAFSNMIQARTQKHTAEMHALSTALLSPPSSIPATPTAAERVNRSPTKSYMQGRWNEEIRGLLKIAGNMETNVAAWSRRWLYGGPRS</sequence>
<reference evidence="2 3" key="1">
    <citation type="submission" date="2015-04" db="EMBL/GenBank/DDBJ databases">
        <title>Complete genome sequence of Schizopora paradoxa KUC8140, a cosmopolitan wood degrader in East Asia.</title>
        <authorList>
            <consortium name="DOE Joint Genome Institute"/>
            <person name="Min B."/>
            <person name="Park H."/>
            <person name="Jang Y."/>
            <person name="Kim J.-J."/>
            <person name="Kim K.H."/>
            <person name="Pangilinan J."/>
            <person name="Lipzen A."/>
            <person name="Riley R."/>
            <person name="Grigoriev I.V."/>
            <person name="Spatafora J.W."/>
            <person name="Choi I.-G."/>
        </authorList>
    </citation>
    <scope>NUCLEOTIDE SEQUENCE [LARGE SCALE GENOMIC DNA]</scope>
    <source>
        <strain evidence="2 3">KUC8140</strain>
    </source>
</reference>
<evidence type="ECO:0000313" key="2">
    <source>
        <dbReference type="EMBL" id="KLO18952.1"/>
    </source>
</evidence>
<accession>A0A0H2S4D0</accession>
<proteinExistence type="predicted"/>
<dbReference type="EMBL" id="KQ085890">
    <property type="protein sequence ID" value="KLO18952.1"/>
    <property type="molecule type" value="Genomic_DNA"/>
</dbReference>